<dbReference type="EMBL" id="RJKM01000001">
    <property type="protein sequence ID" value="ROP37448.1"/>
    <property type="molecule type" value="Genomic_DNA"/>
</dbReference>
<keyword evidence="2" id="KW-1185">Reference proteome</keyword>
<evidence type="ECO:0000313" key="2">
    <source>
        <dbReference type="Proteomes" id="UP000268727"/>
    </source>
</evidence>
<proteinExistence type="predicted"/>
<reference evidence="1 2" key="1">
    <citation type="submission" date="2018-11" db="EMBL/GenBank/DDBJ databases">
        <title>Sequencing the genomes of 1000 actinobacteria strains.</title>
        <authorList>
            <person name="Klenk H.-P."/>
        </authorList>
    </citation>
    <scope>NUCLEOTIDE SEQUENCE [LARGE SCALE GENOMIC DNA]</scope>
    <source>
        <strain evidence="1 2">DSM 44231</strain>
    </source>
</reference>
<evidence type="ECO:0000313" key="1">
    <source>
        <dbReference type="EMBL" id="ROP37448.1"/>
    </source>
</evidence>
<protein>
    <submittedName>
        <fullName evidence="1">Uncharacterized protein</fullName>
    </submittedName>
</protein>
<comment type="caution">
    <text evidence="1">The sequence shown here is derived from an EMBL/GenBank/DDBJ whole genome shotgun (WGS) entry which is preliminary data.</text>
</comment>
<gene>
    <name evidence="1" type="ORF">EDD40_2761</name>
</gene>
<sequence>MSFVPRTGDTFRDTEDVVWEVSGIEWIAEARTSEVAVDVLLKRPD</sequence>
<accession>A0A3N1H4P1</accession>
<dbReference type="AlphaFoldDB" id="A0A3N1H4P1"/>
<name>A0A3N1H4P1_9PSEU</name>
<dbReference type="Proteomes" id="UP000268727">
    <property type="component" value="Unassembled WGS sequence"/>
</dbReference>
<organism evidence="1 2">
    <name type="scientific">Saccharothrix texasensis</name>
    <dbReference type="NCBI Taxonomy" id="103734"/>
    <lineage>
        <taxon>Bacteria</taxon>
        <taxon>Bacillati</taxon>
        <taxon>Actinomycetota</taxon>
        <taxon>Actinomycetes</taxon>
        <taxon>Pseudonocardiales</taxon>
        <taxon>Pseudonocardiaceae</taxon>
        <taxon>Saccharothrix</taxon>
    </lineage>
</organism>